<feature type="transmembrane region" description="Helical" evidence="1">
    <location>
        <begin position="12"/>
        <end position="36"/>
    </location>
</feature>
<dbReference type="PATRIC" id="fig|1315283.4.peg.3082"/>
<gene>
    <name evidence="2" type="ORF">PTRA_a3531</name>
</gene>
<dbReference type="Proteomes" id="UP000065261">
    <property type="component" value="Chromosome I"/>
</dbReference>
<dbReference type="KEGG" id="ptn:PTRA_a3531"/>
<evidence type="ECO:0000313" key="2">
    <source>
        <dbReference type="EMBL" id="ALS34491.1"/>
    </source>
</evidence>
<reference evidence="2 3" key="1">
    <citation type="submission" date="2015-03" db="EMBL/GenBank/DDBJ databases">
        <authorList>
            <person name="Murphy D."/>
        </authorList>
    </citation>
    <scope>NUCLEOTIDE SEQUENCE [LARGE SCALE GENOMIC DNA]</scope>
    <source>
        <strain evidence="2 3">KMM 520</strain>
    </source>
</reference>
<accession>A0A0U2WRJ1</accession>
<keyword evidence="1" id="KW-0812">Transmembrane</keyword>
<keyword evidence="1" id="KW-1133">Transmembrane helix</keyword>
<organism evidence="2">
    <name type="scientific">Pseudoalteromonas translucida KMM 520</name>
    <dbReference type="NCBI Taxonomy" id="1315283"/>
    <lineage>
        <taxon>Bacteria</taxon>
        <taxon>Pseudomonadati</taxon>
        <taxon>Pseudomonadota</taxon>
        <taxon>Gammaproteobacteria</taxon>
        <taxon>Alteromonadales</taxon>
        <taxon>Pseudoalteromonadaceae</taxon>
        <taxon>Pseudoalteromonas</taxon>
    </lineage>
</organism>
<dbReference type="AlphaFoldDB" id="A0A0U2WRJ1"/>
<name>A0A0U2WRJ1_9GAMM</name>
<evidence type="ECO:0000256" key="1">
    <source>
        <dbReference type="SAM" id="Phobius"/>
    </source>
</evidence>
<proteinExistence type="predicted"/>
<sequence length="37" mass="4220">MLSSQGIKTTIKIAEILVIVLIPFSPLSNEWAFLFLW</sequence>
<evidence type="ECO:0000313" key="3">
    <source>
        <dbReference type="Proteomes" id="UP000065261"/>
    </source>
</evidence>
<keyword evidence="1" id="KW-0472">Membrane</keyword>
<protein>
    <submittedName>
        <fullName evidence="2">Uncharacterized protein</fullName>
    </submittedName>
</protein>
<dbReference type="EMBL" id="CP011034">
    <property type="protein sequence ID" value="ALS34491.1"/>
    <property type="molecule type" value="Genomic_DNA"/>
</dbReference>